<proteinExistence type="predicted"/>
<feature type="non-terminal residue" evidence="3">
    <location>
        <position position="203"/>
    </location>
</feature>
<dbReference type="InterPro" id="IPR007110">
    <property type="entry name" value="Ig-like_dom"/>
</dbReference>
<dbReference type="SUPFAM" id="SSF48726">
    <property type="entry name" value="Immunoglobulin"/>
    <property type="match status" value="2"/>
</dbReference>
<dbReference type="Gene3D" id="2.60.40.10">
    <property type="entry name" value="Immunoglobulins"/>
    <property type="match status" value="2"/>
</dbReference>
<reference evidence="3" key="1">
    <citation type="submission" date="2025-08" db="UniProtKB">
        <authorList>
            <consortium name="RefSeq"/>
        </authorList>
    </citation>
    <scope>IDENTIFICATION</scope>
    <source>
        <tissue evidence="3">Testes</tissue>
    </source>
</reference>
<dbReference type="Pfam" id="PF07686">
    <property type="entry name" value="V-set"/>
    <property type="match status" value="1"/>
</dbReference>
<organism evidence="2 3">
    <name type="scientific">Saccoglossus kowalevskii</name>
    <name type="common">Acorn worm</name>
    <dbReference type="NCBI Taxonomy" id="10224"/>
    <lineage>
        <taxon>Eukaryota</taxon>
        <taxon>Metazoa</taxon>
        <taxon>Hemichordata</taxon>
        <taxon>Enteropneusta</taxon>
        <taxon>Harrimaniidae</taxon>
        <taxon>Saccoglossus</taxon>
    </lineage>
</organism>
<dbReference type="RefSeq" id="XP_006812925.1">
    <property type="nucleotide sequence ID" value="XM_006812862.1"/>
</dbReference>
<gene>
    <name evidence="3" type="primary">LOC102804841</name>
</gene>
<dbReference type="InterPro" id="IPR003599">
    <property type="entry name" value="Ig_sub"/>
</dbReference>
<keyword evidence="2" id="KW-1185">Reference proteome</keyword>
<evidence type="ECO:0000259" key="1">
    <source>
        <dbReference type="PROSITE" id="PS50835"/>
    </source>
</evidence>
<feature type="domain" description="Ig-like" evidence="1">
    <location>
        <begin position="142"/>
        <end position="203"/>
    </location>
</feature>
<dbReference type="InterPro" id="IPR013106">
    <property type="entry name" value="Ig_V-set"/>
</dbReference>
<accession>A0ABM0LYT4</accession>
<dbReference type="InterPro" id="IPR013783">
    <property type="entry name" value="Ig-like_fold"/>
</dbReference>
<dbReference type="PROSITE" id="PS50835">
    <property type="entry name" value="IG_LIKE"/>
    <property type="match status" value="2"/>
</dbReference>
<dbReference type="Proteomes" id="UP000694865">
    <property type="component" value="Unplaced"/>
</dbReference>
<dbReference type="GeneID" id="102804841"/>
<dbReference type="PANTHER" id="PTHR45889">
    <property type="entry name" value="IG-LIKE DOMAIN-CONTAINING PROTEIN"/>
    <property type="match status" value="1"/>
</dbReference>
<dbReference type="PANTHER" id="PTHR45889:SF8">
    <property type="entry name" value="IG-LIKE DOMAIN-CONTAINING PROTEIN"/>
    <property type="match status" value="1"/>
</dbReference>
<dbReference type="SMART" id="SM00409">
    <property type="entry name" value="IG"/>
    <property type="match status" value="1"/>
</dbReference>
<feature type="domain" description="Ig-like" evidence="1">
    <location>
        <begin position="38"/>
        <end position="126"/>
    </location>
</feature>
<name>A0ABM0LYT4_SACKO</name>
<evidence type="ECO:0000313" key="3">
    <source>
        <dbReference type="RefSeq" id="XP_006812925.1"/>
    </source>
</evidence>
<evidence type="ECO:0000313" key="2">
    <source>
        <dbReference type="Proteomes" id="UP000694865"/>
    </source>
</evidence>
<dbReference type="InterPro" id="IPR036179">
    <property type="entry name" value="Ig-like_dom_sf"/>
</dbReference>
<sequence length="203" mass="21601">MLTGNRALAYGYCVLTIGATICYSFDVVGPTDIDILLGEDATLNCVITDFAGSVGKWSKVNDADEIFIALSSGGYIGTGHDSTKHSDWSVATTGTNNYDLKIPNVDINDDGCYFCGIGTADASSMSNTCGNVRIIVPLSSRPVFTNYNHRDTVMVTRNAMTTFICTTSGTKPASTIEWYIGSTQITNGITTSDTSSNGLYDTT</sequence>
<protein>
    <submittedName>
        <fullName evidence="3">Cell adhesion molecule 3-like</fullName>
    </submittedName>
</protein>